<evidence type="ECO:0000313" key="1">
    <source>
        <dbReference type="EMBL" id="JAH00670.1"/>
    </source>
</evidence>
<accession>A0A0E9P9C2</accession>
<dbReference type="EMBL" id="GBXM01107907">
    <property type="protein sequence ID" value="JAH00670.1"/>
    <property type="molecule type" value="Transcribed_RNA"/>
</dbReference>
<protein>
    <submittedName>
        <fullName evidence="1">Uncharacterized protein</fullName>
    </submittedName>
</protein>
<sequence>MIYHLNLPRGGAIIKVQSYTLGKGYNSHTLCPVLTSFGVSIPLKRLYIQSTFKNLP</sequence>
<organism evidence="1">
    <name type="scientific">Anguilla anguilla</name>
    <name type="common">European freshwater eel</name>
    <name type="synonym">Muraena anguilla</name>
    <dbReference type="NCBI Taxonomy" id="7936"/>
    <lineage>
        <taxon>Eukaryota</taxon>
        <taxon>Metazoa</taxon>
        <taxon>Chordata</taxon>
        <taxon>Craniata</taxon>
        <taxon>Vertebrata</taxon>
        <taxon>Euteleostomi</taxon>
        <taxon>Actinopterygii</taxon>
        <taxon>Neopterygii</taxon>
        <taxon>Teleostei</taxon>
        <taxon>Anguilliformes</taxon>
        <taxon>Anguillidae</taxon>
        <taxon>Anguilla</taxon>
    </lineage>
</organism>
<name>A0A0E9P9C2_ANGAN</name>
<reference evidence="1" key="1">
    <citation type="submission" date="2014-11" db="EMBL/GenBank/DDBJ databases">
        <authorList>
            <person name="Amaro Gonzalez C."/>
        </authorList>
    </citation>
    <scope>NUCLEOTIDE SEQUENCE</scope>
</reference>
<dbReference type="AlphaFoldDB" id="A0A0E9P9C2"/>
<proteinExistence type="predicted"/>
<reference evidence="1" key="2">
    <citation type="journal article" date="2015" name="Fish Shellfish Immunol.">
        <title>Early steps in the European eel (Anguilla anguilla)-Vibrio vulnificus interaction in the gills: Role of the RtxA13 toxin.</title>
        <authorList>
            <person name="Callol A."/>
            <person name="Pajuelo D."/>
            <person name="Ebbesson L."/>
            <person name="Teles M."/>
            <person name="MacKenzie S."/>
            <person name="Amaro C."/>
        </authorList>
    </citation>
    <scope>NUCLEOTIDE SEQUENCE</scope>
</reference>